<dbReference type="AlphaFoldDB" id="A0A3B3T7P1"/>
<evidence type="ECO:0000256" key="3">
    <source>
        <dbReference type="ARBA" id="ARBA00006958"/>
    </source>
</evidence>
<dbReference type="GO" id="GO:0004518">
    <property type="term" value="F:nuclease activity"/>
    <property type="evidence" value="ECO:0007669"/>
    <property type="project" value="UniProtKB-KW"/>
</dbReference>
<reference evidence="9" key="1">
    <citation type="submission" date="2025-08" db="UniProtKB">
        <authorList>
            <consortium name="Ensembl"/>
        </authorList>
    </citation>
    <scope>IDENTIFICATION</scope>
</reference>
<dbReference type="InterPro" id="IPR045249">
    <property type="entry name" value="HARBI1-like"/>
</dbReference>
<dbReference type="GO" id="GO:0016787">
    <property type="term" value="F:hydrolase activity"/>
    <property type="evidence" value="ECO:0007669"/>
    <property type="project" value="UniProtKB-KW"/>
</dbReference>
<protein>
    <recommendedName>
        <fullName evidence="8">DDE Tnp4 domain-containing protein</fullName>
    </recommendedName>
</protein>
<keyword evidence="10" id="KW-1185">Reference proteome</keyword>
<evidence type="ECO:0000256" key="4">
    <source>
        <dbReference type="ARBA" id="ARBA00022722"/>
    </source>
</evidence>
<sequence>MCLPSTAPTQLGKFHSCWKSAANSCQCSLSGGGIYSSTRLSHMASHTSFMMPATVERDTDEYNTFMCNISLVGFSYRYSASGDSLRSLAFSYRLGHAIVSNSVHMVCAAIEKNFPNCLGAVDGKHVTIQAPPLSVSQYFNYKKTFSIVLLALVDADYRFLVIQVGDFGRTSDGGVYAGSELGRRMASGTLNVPTCASLPGAAHQGNVQYVMVSDAAFPLKPYLMRSYPGKNLSHQKRIFNYRLSRARMVVENAFGILSSRWRIFHRKINLLPEHMDTLVMAACILLNFLIAPSENQRMLDEAEQLRKHMAPVRNMGGNRARREASNVREIFCTFFNSPEGSYCCEKVIFNVYENTMRKKHSCLINKNSHK</sequence>
<reference evidence="9" key="2">
    <citation type="submission" date="2025-09" db="UniProtKB">
        <authorList>
            <consortium name="Ensembl"/>
        </authorList>
    </citation>
    <scope>IDENTIFICATION</scope>
</reference>
<dbReference type="GO" id="GO:0046872">
    <property type="term" value="F:metal ion binding"/>
    <property type="evidence" value="ECO:0007669"/>
    <property type="project" value="UniProtKB-KW"/>
</dbReference>
<accession>A0A3B3T7P1</accession>
<dbReference type="Pfam" id="PF13359">
    <property type="entry name" value="DDE_Tnp_4"/>
    <property type="match status" value="1"/>
</dbReference>
<keyword evidence="7" id="KW-0539">Nucleus</keyword>
<name>A0A3B3T7P1_9TELE</name>
<evidence type="ECO:0000256" key="6">
    <source>
        <dbReference type="ARBA" id="ARBA00022801"/>
    </source>
</evidence>
<keyword evidence="6" id="KW-0378">Hydrolase</keyword>
<proteinExistence type="inferred from homology"/>
<dbReference type="GeneTree" id="ENSGT00940000164115"/>
<dbReference type="Proteomes" id="UP000261540">
    <property type="component" value="Unplaced"/>
</dbReference>
<evidence type="ECO:0000313" key="9">
    <source>
        <dbReference type="Ensembl" id="ENSPKIP00000038829.1"/>
    </source>
</evidence>
<evidence type="ECO:0000256" key="2">
    <source>
        <dbReference type="ARBA" id="ARBA00004123"/>
    </source>
</evidence>
<evidence type="ECO:0000256" key="7">
    <source>
        <dbReference type="ARBA" id="ARBA00023242"/>
    </source>
</evidence>
<dbReference type="InterPro" id="IPR027806">
    <property type="entry name" value="HARBI1_dom"/>
</dbReference>
<dbReference type="Ensembl" id="ENSPKIT00000019825.1">
    <property type="protein sequence ID" value="ENSPKIP00000038829.1"/>
    <property type="gene ID" value="ENSPKIG00000016451.1"/>
</dbReference>
<evidence type="ECO:0000256" key="1">
    <source>
        <dbReference type="ARBA" id="ARBA00001968"/>
    </source>
</evidence>
<evidence type="ECO:0000256" key="5">
    <source>
        <dbReference type="ARBA" id="ARBA00022723"/>
    </source>
</evidence>
<dbReference type="PANTHER" id="PTHR22930:SF269">
    <property type="entry name" value="NUCLEASE HARBI1-LIKE PROTEIN"/>
    <property type="match status" value="1"/>
</dbReference>
<feature type="domain" description="DDE Tnp4" evidence="8">
    <location>
        <begin position="121"/>
        <end position="287"/>
    </location>
</feature>
<evidence type="ECO:0000313" key="10">
    <source>
        <dbReference type="Proteomes" id="UP000261540"/>
    </source>
</evidence>
<comment type="subcellular location">
    <subcellularLocation>
        <location evidence="2">Nucleus</location>
    </subcellularLocation>
</comment>
<dbReference type="GO" id="GO:0005634">
    <property type="term" value="C:nucleus"/>
    <property type="evidence" value="ECO:0007669"/>
    <property type="project" value="UniProtKB-SubCell"/>
</dbReference>
<evidence type="ECO:0000259" key="8">
    <source>
        <dbReference type="Pfam" id="PF13359"/>
    </source>
</evidence>
<comment type="cofactor">
    <cofactor evidence="1">
        <name>a divalent metal cation</name>
        <dbReference type="ChEBI" id="CHEBI:60240"/>
    </cofactor>
</comment>
<keyword evidence="5" id="KW-0479">Metal-binding</keyword>
<organism evidence="9 10">
    <name type="scientific">Paramormyrops kingsleyae</name>
    <dbReference type="NCBI Taxonomy" id="1676925"/>
    <lineage>
        <taxon>Eukaryota</taxon>
        <taxon>Metazoa</taxon>
        <taxon>Chordata</taxon>
        <taxon>Craniata</taxon>
        <taxon>Vertebrata</taxon>
        <taxon>Euteleostomi</taxon>
        <taxon>Actinopterygii</taxon>
        <taxon>Neopterygii</taxon>
        <taxon>Teleostei</taxon>
        <taxon>Osteoglossocephala</taxon>
        <taxon>Osteoglossomorpha</taxon>
        <taxon>Osteoglossiformes</taxon>
        <taxon>Mormyridae</taxon>
        <taxon>Paramormyrops</taxon>
    </lineage>
</organism>
<comment type="similarity">
    <text evidence="3">Belongs to the HARBI1 family.</text>
</comment>
<keyword evidence="4" id="KW-0540">Nuclease</keyword>
<dbReference type="PANTHER" id="PTHR22930">
    <property type="match status" value="1"/>
</dbReference>